<evidence type="ECO:0000313" key="3">
    <source>
        <dbReference type="Proteomes" id="UP000015106"/>
    </source>
</evidence>
<sequence>MKLPRSAKTAPAKVDVRRPPSALRGRRPSSRRAGKPHSQIDAKGNQP</sequence>
<evidence type="ECO:0000313" key="2">
    <source>
        <dbReference type="EnsemblPlants" id="TuG1812G0600004019.01.T01"/>
    </source>
</evidence>
<reference evidence="2" key="3">
    <citation type="submission" date="2022-06" db="UniProtKB">
        <authorList>
            <consortium name="EnsemblPlants"/>
        </authorList>
    </citation>
    <scope>IDENTIFICATION</scope>
</reference>
<dbReference type="Gramene" id="TuG1812G0600004019.01.T01">
    <property type="protein sequence ID" value="TuG1812G0600004019.01.T01"/>
    <property type="gene ID" value="TuG1812G0600004019.01"/>
</dbReference>
<evidence type="ECO:0000256" key="1">
    <source>
        <dbReference type="SAM" id="MobiDB-lite"/>
    </source>
</evidence>
<feature type="region of interest" description="Disordered" evidence="1">
    <location>
        <begin position="1"/>
        <end position="47"/>
    </location>
</feature>
<name>A0A8R7UX77_TRIUA</name>
<dbReference type="Proteomes" id="UP000015106">
    <property type="component" value="Chromosome 6"/>
</dbReference>
<reference evidence="2" key="2">
    <citation type="submission" date="2018-03" db="EMBL/GenBank/DDBJ databases">
        <title>The Triticum urartu genome reveals the dynamic nature of wheat genome evolution.</title>
        <authorList>
            <person name="Ling H."/>
            <person name="Ma B."/>
            <person name="Shi X."/>
            <person name="Liu H."/>
            <person name="Dong L."/>
            <person name="Sun H."/>
            <person name="Cao Y."/>
            <person name="Gao Q."/>
            <person name="Zheng S."/>
            <person name="Li Y."/>
            <person name="Yu Y."/>
            <person name="Du H."/>
            <person name="Qi M."/>
            <person name="Li Y."/>
            <person name="Yu H."/>
            <person name="Cui Y."/>
            <person name="Wang N."/>
            <person name="Chen C."/>
            <person name="Wu H."/>
            <person name="Zhao Y."/>
            <person name="Zhang J."/>
            <person name="Li Y."/>
            <person name="Zhou W."/>
            <person name="Zhang B."/>
            <person name="Hu W."/>
            <person name="Eijk M."/>
            <person name="Tang J."/>
            <person name="Witsenboer H."/>
            <person name="Zhao S."/>
            <person name="Li Z."/>
            <person name="Zhang A."/>
            <person name="Wang D."/>
            <person name="Liang C."/>
        </authorList>
    </citation>
    <scope>NUCLEOTIDE SEQUENCE [LARGE SCALE GENOMIC DNA]</scope>
    <source>
        <strain evidence="2">cv. G1812</strain>
    </source>
</reference>
<proteinExistence type="predicted"/>
<feature type="compositionally biased region" description="Basic residues" evidence="1">
    <location>
        <begin position="24"/>
        <end position="35"/>
    </location>
</feature>
<dbReference type="AlphaFoldDB" id="A0A8R7UX77"/>
<accession>A0A8R7UX77</accession>
<organism evidence="2 3">
    <name type="scientific">Triticum urartu</name>
    <name type="common">Red wild einkorn</name>
    <name type="synonym">Crithodium urartu</name>
    <dbReference type="NCBI Taxonomy" id="4572"/>
    <lineage>
        <taxon>Eukaryota</taxon>
        <taxon>Viridiplantae</taxon>
        <taxon>Streptophyta</taxon>
        <taxon>Embryophyta</taxon>
        <taxon>Tracheophyta</taxon>
        <taxon>Spermatophyta</taxon>
        <taxon>Magnoliopsida</taxon>
        <taxon>Liliopsida</taxon>
        <taxon>Poales</taxon>
        <taxon>Poaceae</taxon>
        <taxon>BOP clade</taxon>
        <taxon>Pooideae</taxon>
        <taxon>Triticodae</taxon>
        <taxon>Triticeae</taxon>
        <taxon>Triticinae</taxon>
        <taxon>Triticum</taxon>
    </lineage>
</organism>
<reference evidence="3" key="1">
    <citation type="journal article" date="2013" name="Nature">
        <title>Draft genome of the wheat A-genome progenitor Triticum urartu.</title>
        <authorList>
            <person name="Ling H.Q."/>
            <person name="Zhao S."/>
            <person name="Liu D."/>
            <person name="Wang J."/>
            <person name="Sun H."/>
            <person name="Zhang C."/>
            <person name="Fan H."/>
            <person name="Li D."/>
            <person name="Dong L."/>
            <person name="Tao Y."/>
            <person name="Gao C."/>
            <person name="Wu H."/>
            <person name="Li Y."/>
            <person name="Cui Y."/>
            <person name="Guo X."/>
            <person name="Zheng S."/>
            <person name="Wang B."/>
            <person name="Yu K."/>
            <person name="Liang Q."/>
            <person name="Yang W."/>
            <person name="Lou X."/>
            <person name="Chen J."/>
            <person name="Feng M."/>
            <person name="Jian J."/>
            <person name="Zhang X."/>
            <person name="Luo G."/>
            <person name="Jiang Y."/>
            <person name="Liu J."/>
            <person name="Wang Z."/>
            <person name="Sha Y."/>
            <person name="Zhang B."/>
            <person name="Wu H."/>
            <person name="Tang D."/>
            <person name="Shen Q."/>
            <person name="Xue P."/>
            <person name="Zou S."/>
            <person name="Wang X."/>
            <person name="Liu X."/>
            <person name="Wang F."/>
            <person name="Yang Y."/>
            <person name="An X."/>
            <person name="Dong Z."/>
            <person name="Zhang K."/>
            <person name="Zhang X."/>
            <person name="Luo M.C."/>
            <person name="Dvorak J."/>
            <person name="Tong Y."/>
            <person name="Wang J."/>
            <person name="Yang H."/>
            <person name="Li Z."/>
            <person name="Wang D."/>
            <person name="Zhang A."/>
            <person name="Wang J."/>
        </authorList>
    </citation>
    <scope>NUCLEOTIDE SEQUENCE</scope>
    <source>
        <strain evidence="3">cv. G1812</strain>
    </source>
</reference>
<protein>
    <submittedName>
        <fullName evidence="2">Uncharacterized protein</fullName>
    </submittedName>
</protein>
<keyword evidence="3" id="KW-1185">Reference proteome</keyword>
<dbReference type="EnsemblPlants" id="TuG1812G0600004019.01.T01">
    <property type="protein sequence ID" value="TuG1812G0600004019.01.T01"/>
    <property type="gene ID" value="TuG1812G0600004019.01"/>
</dbReference>